<proteinExistence type="predicted"/>
<dbReference type="GO" id="GO:0004222">
    <property type="term" value="F:metalloendopeptidase activity"/>
    <property type="evidence" value="ECO:0007669"/>
    <property type="project" value="InterPro"/>
</dbReference>
<dbReference type="WBParaSite" id="HPLM_0000079401-mRNA-1">
    <property type="protein sequence ID" value="HPLM_0000079401-mRNA-1"/>
    <property type="gene ID" value="HPLM_0000079401"/>
</dbReference>
<dbReference type="PANTHER" id="PTHR11905:SF248">
    <property type="entry name" value="DISINTEGRIN AND METALLOPROTEINASE DOMAIN-CONTAINING PROTEIN UNC-71"/>
    <property type="match status" value="1"/>
</dbReference>
<dbReference type="SUPFAM" id="SSF55486">
    <property type="entry name" value="Metalloproteases ('zincins'), catalytic domain"/>
    <property type="match status" value="1"/>
</dbReference>
<evidence type="ECO:0000256" key="1">
    <source>
        <dbReference type="PROSITE-ProRule" id="PRU00276"/>
    </source>
</evidence>
<dbReference type="Gene3D" id="3.40.390.10">
    <property type="entry name" value="Collagenase (Catalytic Domain)"/>
    <property type="match status" value="1"/>
</dbReference>
<dbReference type="EMBL" id="UZAF01000747">
    <property type="protein sequence ID" value="VDO06406.1"/>
    <property type="molecule type" value="Genomic_DNA"/>
</dbReference>
<dbReference type="GO" id="GO:0006509">
    <property type="term" value="P:membrane protein ectodomain proteolysis"/>
    <property type="evidence" value="ECO:0007669"/>
    <property type="project" value="TreeGrafter"/>
</dbReference>
<protein>
    <submittedName>
        <fullName evidence="5">Peptidase M12B domain-containing protein</fullName>
    </submittedName>
</protein>
<dbReference type="InterPro" id="IPR001590">
    <property type="entry name" value="Peptidase_M12B"/>
</dbReference>
<dbReference type="AlphaFoldDB" id="A0A0N4VU27"/>
<organism evidence="5">
    <name type="scientific">Haemonchus placei</name>
    <name type="common">Barber's pole worm</name>
    <dbReference type="NCBI Taxonomy" id="6290"/>
    <lineage>
        <taxon>Eukaryota</taxon>
        <taxon>Metazoa</taxon>
        <taxon>Ecdysozoa</taxon>
        <taxon>Nematoda</taxon>
        <taxon>Chromadorea</taxon>
        <taxon>Rhabditida</taxon>
        <taxon>Rhabditina</taxon>
        <taxon>Rhabditomorpha</taxon>
        <taxon>Strongyloidea</taxon>
        <taxon>Trichostrongylidae</taxon>
        <taxon>Haemonchus</taxon>
    </lineage>
</organism>
<evidence type="ECO:0000313" key="5">
    <source>
        <dbReference type="WBParaSite" id="HPLM_0000079401-mRNA-1"/>
    </source>
</evidence>
<dbReference type="Pfam" id="PF01421">
    <property type="entry name" value="Reprolysin"/>
    <property type="match status" value="1"/>
</dbReference>
<name>A0A0N4VU27_HAEPC</name>
<evidence type="ECO:0000259" key="2">
    <source>
        <dbReference type="PROSITE" id="PS50215"/>
    </source>
</evidence>
<gene>
    <name evidence="3" type="ORF">HPLM_LOCUS795</name>
</gene>
<dbReference type="STRING" id="6290.A0A0N4VU27"/>
<sequence length="249" mass="28647">MSRDHHRRHSRDLSKQTKYIELALVGDYEYVKQHGFSDEDSLTYMLEAVNIADLMFSRDLNVRLSVVYAEIWLDVQRVDLFEDIERTMSGVVDYSTGHIYNIAKDATVMFTGGSFANNEAVNAVFRSICTARSTTIVKVTFLKVSFLLIPKAFVDKVQSVNISSYFSFAHHFPLPRENSLLIYIYHLLPQSLDSYYFYHPNVNDRKFIYVCSNCKVSKASKFWNTVGLASLYKCMPTAGSELLLQRHNT</sequence>
<feature type="domain" description="Peptidase M12B" evidence="2">
    <location>
        <begin position="18"/>
        <end position="139"/>
    </location>
</feature>
<comment type="caution">
    <text evidence="1">Lacks conserved residue(s) required for the propagation of feature annotation.</text>
</comment>
<reference evidence="5" key="1">
    <citation type="submission" date="2017-02" db="UniProtKB">
        <authorList>
            <consortium name="WormBaseParasite"/>
        </authorList>
    </citation>
    <scope>IDENTIFICATION</scope>
</reference>
<dbReference type="OrthoDB" id="5951731at2759"/>
<dbReference type="PANTHER" id="PTHR11905">
    <property type="entry name" value="ADAM A DISINTEGRIN AND METALLOPROTEASE DOMAIN"/>
    <property type="match status" value="1"/>
</dbReference>
<keyword evidence="4" id="KW-1185">Reference proteome</keyword>
<dbReference type="Proteomes" id="UP000268014">
    <property type="component" value="Unassembled WGS sequence"/>
</dbReference>
<dbReference type="InterPro" id="IPR024079">
    <property type="entry name" value="MetalloPept_cat_dom_sf"/>
</dbReference>
<dbReference type="PROSITE" id="PS50215">
    <property type="entry name" value="ADAM_MEPRO"/>
    <property type="match status" value="1"/>
</dbReference>
<reference evidence="3 4" key="2">
    <citation type="submission" date="2018-11" db="EMBL/GenBank/DDBJ databases">
        <authorList>
            <consortium name="Pathogen Informatics"/>
        </authorList>
    </citation>
    <scope>NUCLEOTIDE SEQUENCE [LARGE SCALE GENOMIC DNA]</scope>
    <source>
        <strain evidence="3 4">MHpl1</strain>
    </source>
</reference>
<evidence type="ECO:0000313" key="3">
    <source>
        <dbReference type="EMBL" id="VDO06406.1"/>
    </source>
</evidence>
<accession>A0A0N4VU27</accession>
<evidence type="ECO:0000313" key="4">
    <source>
        <dbReference type="Proteomes" id="UP000268014"/>
    </source>
</evidence>